<dbReference type="InterPro" id="IPR008271">
    <property type="entry name" value="Ser/Thr_kinase_AS"/>
</dbReference>
<dbReference type="PROSITE" id="PS50011">
    <property type="entry name" value="PROTEIN_KINASE_DOM"/>
    <property type="match status" value="1"/>
</dbReference>
<keyword evidence="17" id="KW-1185">Reference proteome</keyword>
<feature type="binding site" evidence="12">
    <location>
        <position position="335"/>
    </location>
    <ligand>
        <name>ATP</name>
        <dbReference type="ChEBI" id="CHEBI:30616"/>
    </ligand>
</feature>
<keyword evidence="6 12" id="KW-0547">Nucleotide-binding</keyword>
<evidence type="ECO:0000256" key="9">
    <source>
        <dbReference type="ARBA" id="ARBA00022989"/>
    </source>
</evidence>
<keyword evidence="2" id="KW-0723">Serine/threonine-protein kinase</keyword>
<dbReference type="AlphaFoldDB" id="A0A1Q3BHL6"/>
<dbReference type="Gene3D" id="3.30.200.20">
    <property type="entry name" value="Phosphorylase Kinase, domain 1"/>
    <property type="match status" value="1"/>
</dbReference>
<evidence type="ECO:0000313" key="16">
    <source>
        <dbReference type="EMBL" id="GAV67374.1"/>
    </source>
</evidence>
<sequence length="600" mass="67890">MMAIRAKLPLLGLMATVLALCYATKGEAKHCTSSCGNITIRHPFLIKGDLRFCGDQRLELSCQNNRTLLYLLSGSYYVQDISYDNLTIRLVDASLDPDKCSIPSNSITVDDCRNPYSLIHDLYTYANVFFLNCTTPVNSSLYVDVSPCTNISSSSPFNYLYALYGVANNSLIHESCSVQVQSLAHSFNITSPSIFDIYKQLLMGFELSWASYKYSCLRSEMTLLERFVEFFYSLPYSYRNRVIFMETTGGFILGRAMLGAICLLAIIVHRFRRRHLSMDNMIEEFLQSQNNLMPIRYSYSDIKRMTNNFKHKLGEGGFGCVFKGKLKSRTYVAVKLLGKSKENGQDFINEVATMGRIHHANVMQLTGFCTEGSKQALVYDFMPNGSLDKFLSSKAGDSSNIPLSLEKLYEIALRVARGIEYLHGGCEMQILHFDIKPHNILLDDKFNPKVSDFGVAKLYPIEDSVVSLTAAQGTLGYIAPELFYKNLGPISHKADVYSFGMLLLEMVGSKKNLNYEFADQQSSDEDVYLPSWIYDRLARGEDMGLMDEIEGENKIARKMVLVSFRCIQIKPTNRPSMKEVLEMLENSVDELQELPPRPFI</sequence>
<dbReference type="InParanoid" id="A0A1Q3BHL6"/>
<reference evidence="17" key="1">
    <citation type="submission" date="2016-04" db="EMBL/GenBank/DDBJ databases">
        <title>Cephalotus genome sequencing.</title>
        <authorList>
            <person name="Fukushima K."/>
            <person name="Hasebe M."/>
            <person name="Fang X."/>
        </authorList>
    </citation>
    <scope>NUCLEOTIDE SEQUENCE [LARGE SCALE GENOMIC DNA]</scope>
    <source>
        <strain evidence="17">cv. St1</strain>
    </source>
</reference>
<dbReference type="InterPro" id="IPR025287">
    <property type="entry name" value="WAK_GUB"/>
</dbReference>
<evidence type="ECO:0000256" key="7">
    <source>
        <dbReference type="ARBA" id="ARBA00022777"/>
    </source>
</evidence>
<dbReference type="OrthoDB" id="544400at2759"/>
<comment type="subcellular location">
    <subcellularLocation>
        <location evidence="1">Membrane</location>
        <topology evidence="1">Single-pass type I membrane protein</topology>
    </subcellularLocation>
</comment>
<keyword evidence="5 14" id="KW-0732">Signal</keyword>
<dbReference type="PROSITE" id="PS00108">
    <property type="entry name" value="PROTEIN_KINASE_ST"/>
    <property type="match status" value="1"/>
</dbReference>
<evidence type="ECO:0000256" key="6">
    <source>
        <dbReference type="ARBA" id="ARBA00022741"/>
    </source>
</evidence>
<keyword evidence="4 13" id="KW-0812">Transmembrane</keyword>
<evidence type="ECO:0000256" key="1">
    <source>
        <dbReference type="ARBA" id="ARBA00004479"/>
    </source>
</evidence>
<dbReference type="Pfam" id="PF13947">
    <property type="entry name" value="GUB_WAK_bind"/>
    <property type="match status" value="1"/>
</dbReference>
<comment type="caution">
    <text evidence="16">The sequence shown here is derived from an EMBL/GenBank/DDBJ whole genome shotgun (WGS) entry which is preliminary data.</text>
</comment>
<evidence type="ECO:0000256" key="14">
    <source>
        <dbReference type="SAM" id="SignalP"/>
    </source>
</evidence>
<evidence type="ECO:0000256" key="11">
    <source>
        <dbReference type="ARBA" id="ARBA00023180"/>
    </source>
</evidence>
<keyword evidence="10 13" id="KW-0472">Membrane</keyword>
<evidence type="ECO:0000256" key="4">
    <source>
        <dbReference type="ARBA" id="ARBA00022692"/>
    </source>
</evidence>
<dbReference type="FunFam" id="3.30.200.20:FF:000178">
    <property type="entry name" value="serine/threonine-protein kinase PBS1-like"/>
    <property type="match status" value="1"/>
</dbReference>
<evidence type="ECO:0000313" key="17">
    <source>
        <dbReference type="Proteomes" id="UP000187406"/>
    </source>
</evidence>
<dbReference type="STRING" id="3775.A0A1Q3BHL6"/>
<name>A0A1Q3BHL6_CEPFO</name>
<evidence type="ECO:0000259" key="15">
    <source>
        <dbReference type="PROSITE" id="PS50011"/>
    </source>
</evidence>
<feature type="signal peptide" evidence="14">
    <location>
        <begin position="1"/>
        <end position="28"/>
    </location>
</feature>
<keyword evidence="11" id="KW-0325">Glycoprotein</keyword>
<dbReference type="EMBL" id="BDDD01000541">
    <property type="protein sequence ID" value="GAV67374.1"/>
    <property type="molecule type" value="Genomic_DNA"/>
</dbReference>
<dbReference type="GO" id="GO:0004674">
    <property type="term" value="F:protein serine/threonine kinase activity"/>
    <property type="evidence" value="ECO:0007669"/>
    <property type="project" value="UniProtKB-KW"/>
</dbReference>
<dbReference type="PROSITE" id="PS00107">
    <property type="entry name" value="PROTEIN_KINASE_ATP"/>
    <property type="match status" value="1"/>
</dbReference>
<evidence type="ECO:0000256" key="10">
    <source>
        <dbReference type="ARBA" id="ARBA00023136"/>
    </source>
</evidence>
<dbReference type="FunFam" id="1.10.510.10:FF:000590">
    <property type="entry name" value="PR5-like receptor kinase"/>
    <property type="match status" value="1"/>
</dbReference>
<dbReference type="InterPro" id="IPR017441">
    <property type="entry name" value="Protein_kinase_ATP_BS"/>
</dbReference>
<evidence type="ECO:0000256" key="2">
    <source>
        <dbReference type="ARBA" id="ARBA00022527"/>
    </source>
</evidence>
<evidence type="ECO:0000256" key="13">
    <source>
        <dbReference type="SAM" id="Phobius"/>
    </source>
</evidence>
<dbReference type="InterPro" id="IPR045874">
    <property type="entry name" value="LRK10/LRL21-25-like"/>
</dbReference>
<feature type="transmembrane region" description="Helical" evidence="13">
    <location>
        <begin position="249"/>
        <end position="268"/>
    </location>
</feature>
<proteinExistence type="predicted"/>
<evidence type="ECO:0000256" key="12">
    <source>
        <dbReference type="PROSITE-ProRule" id="PRU10141"/>
    </source>
</evidence>
<dbReference type="InterPro" id="IPR011009">
    <property type="entry name" value="Kinase-like_dom_sf"/>
</dbReference>
<dbReference type="SMART" id="SM00220">
    <property type="entry name" value="S_TKc"/>
    <property type="match status" value="1"/>
</dbReference>
<keyword evidence="8 12" id="KW-0067">ATP-binding</keyword>
<organism evidence="16 17">
    <name type="scientific">Cephalotus follicularis</name>
    <name type="common">Albany pitcher plant</name>
    <dbReference type="NCBI Taxonomy" id="3775"/>
    <lineage>
        <taxon>Eukaryota</taxon>
        <taxon>Viridiplantae</taxon>
        <taxon>Streptophyta</taxon>
        <taxon>Embryophyta</taxon>
        <taxon>Tracheophyta</taxon>
        <taxon>Spermatophyta</taxon>
        <taxon>Magnoliopsida</taxon>
        <taxon>eudicotyledons</taxon>
        <taxon>Gunneridae</taxon>
        <taxon>Pentapetalae</taxon>
        <taxon>rosids</taxon>
        <taxon>fabids</taxon>
        <taxon>Oxalidales</taxon>
        <taxon>Cephalotaceae</taxon>
        <taxon>Cephalotus</taxon>
    </lineage>
</organism>
<feature type="domain" description="Protein kinase" evidence="15">
    <location>
        <begin position="307"/>
        <end position="600"/>
    </location>
</feature>
<dbReference type="Pfam" id="PF00069">
    <property type="entry name" value="Pkinase"/>
    <property type="match status" value="1"/>
</dbReference>
<dbReference type="GO" id="GO:0030247">
    <property type="term" value="F:polysaccharide binding"/>
    <property type="evidence" value="ECO:0007669"/>
    <property type="project" value="InterPro"/>
</dbReference>
<evidence type="ECO:0000256" key="5">
    <source>
        <dbReference type="ARBA" id="ARBA00022729"/>
    </source>
</evidence>
<feature type="chain" id="PRO_5013224683" evidence="14">
    <location>
        <begin position="29"/>
        <end position="600"/>
    </location>
</feature>
<keyword evidence="9 13" id="KW-1133">Transmembrane helix</keyword>
<dbReference type="Gene3D" id="1.10.510.10">
    <property type="entry name" value="Transferase(Phosphotransferase) domain 1"/>
    <property type="match status" value="1"/>
</dbReference>
<dbReference type="GO" id="GO:0005524">
    <property type="term" value="F:ATP binding"/>
    <property type="evidence" value="ECO:0007669"/>
    <property type="project" value="UniProtKB-UniRule"/>
</dbReference>
<accession>A0A1Q3BHL6</accession>
<keyword evidence="3" id="KW-0808">Transferase</keyword>
<dbReference type="Proteomes" id="UP000187406">
    <property type="component" value="Unassembled WGS sequence"/>
</dbReference>
<dbReference type="GO" id="GO:0016020">
    <property type="term" value="C:membrane"/>
    <property type="evidence" value="ECO:0007669"/>
    <property type="project" value="UniProtKB-SubCell"/>
</dbReference>
<evidence type="ECO:0000256" key="8">
    <source>
        <dbReference type="ARBA" id="ARBA00022840"/>
    </source>
</evidence>
<protein>
    <submittedName>
        <fullName evidence="16">Pkinase domain-containing protein/GUB_WAK_bind domain-containing protein</fullName>
    </submittedName>
</protein>
<dbReference type="PANTHER" id="PTHR27009">
    <property type="entry name" value="RUST RESISTANCE KINASE LR10-RELATED"/>
    <property type="match status" value="1"/>
</dbReference>
<gene>
    <name evidence="16" type="ORF">CFOL_v3_10880</name>
</gene>
<keyword evidence="7 16" id="KW-0418">Kinase</keyword>
<dbReference type="InterPro" id="IPR000719">
    <property type="entry name" value="Prot_kinase_dom"/>
</dbReference>
<dbReference type="SUPFAM" id="SSF56112">
    <property type="entry name" value="Protein kinase-like (PK-like)"/>
    <property type="match status" value="1"/>
</dbReference>
<evidence type="ECO:0000256" key="3">
    <source>
        <dbReference type="ARBA" id="ARBA00022679"/>
    </source>
</evidence>
<dbReference type="FunCoup" id="A0A1Q3BHL6">
    <property type="interactions" value="457"/>
</dbReference>